<name>A0AAV2C9B6_9ROSI</name>
<organism evidence="1 2">
    <name type="scientific">Linum trigynum</name>
    <dbReference type="NCBI Taxonomy" id="586398"/>
    <lineage>
        <taxon>Eukaryota</taxon>
        <taxon>Viridiplantae</taxon>
        <taxon>Streptophyta</taxon>
        <taxon>Embryophyta</taxon>
        <taxon>Tracheophyta</taxon>
        <taxon>Spermatophyta</taxon>
        <taxon>Magnoliopsida</taxon>
        <taxon>eudicotyledons</taxon>
        <taxon>Gunneridae</taxon>
        <taxon>Pentapetalae</taxon>
        <taxon>rosids</taxon>
        <taxon>fabids</taxon>
        <taxon>Malpighiales</taxon>
        <taxon>Linaceae</taxon>
        <taxon>Linum</taxon>
    </lineage>
</organism>
<gene>
    <name evidence="1" type="ORF">LTRI10_LOCUS927</name>
</gene>
<protein>
    <submittedName>
        <fullName evidence="1">Uncharacterized protein</fullName>
    </submittedName>
</protein>
<accession>A0AAV2C9B6</accession>
<reference evidence="1 2" key="1">
    <citation type="submission" date="2024-04" db="EMBL/GenBank/DDBJ databases">
        <authorList>
            <person name="Fracassetti M."/>
        </authorList>
    </citation>
    <scope>NUCLEOTIDE SEQUENCE [LARGE SCALE GENOMIC DNA]</scope>
</reference>
<keyword evidence="2" id="KW-1185">Reference proteome</keyword>
<sequence length="195" mass="21531">MPPASGPVTNHDLKVMSVTCAGNFSAMPATITHHCHHESLTAFKLEPSYPNYPIVAISSDLGGFAVLTTLELRRCQLVEQYGCSRDPFAQLRCLTDLKLREYSYLTPFKVTGLELLRLEITCSFETLTEASVREHSQIFEVSASKLQSFCLSGHNDDFVNLRKVNLLSSVVSQGGDCDGDSIVHEGVSESRRLSF</sequence>
<evidence type="ECO:0000313" key="1">
    <source>
        <dbReference type="EMBL" id="CAL1352998.1"/>
    </source>
</evidence>
<dbReference type="EMBL" id="OZ034813">
    <property type="protein sequence ID" value="CAL1352998.1"/>
    <property type="molecule type" value="Genomic_DNA"/>
</dbReference>
<dbReference type="Proteomes" id="UP001497516">
    <property type="component" value="Chromosome 1"/>
</dbReference>
<evidence type="ECO:0000313" key="2">
    <source>
        <dbReference type="Proteomes" id="UP001497516"/>
    </source>
</evidence>
<dbReference type="AlphaFoldDB" id="A0AAV2C9B6"/>
<proteinExistence type="predicted"/>